<name>A0A9X2VUL1_9PSEU</name>
<protein>
    <recommendedName>
        <fullName evidence="3">Tellurite resistance protein TerB</fullName>
    </recommendedName>
</protein>
<dbReference type="AlphaFoldDB" id="A0A9X2VUL1"/>
<evidence type="ECO:0000313" key="1">
    <source>
        <dbReference type="EMBL" id="MCS7483190.1"/>
    </source>
</evidence>
<keyword evidence="2" id="KW-1185">Reference proteome</keyword>
<accession>A0A9X2VUL1</accession>
<organism evidence="1 2">
    <name type="scientific">Umezawaea endophytica</name>
    <dbReference type="NCBI Taxonomy" id="1654476"/>
    <lineage>
        <taxon>Bacteria</taxon>
        <taxon>Bacillati</taxon>
        <taxon>Actinomycetota</taxon>
        <taxon>Actinomycetes</taxon>
        <taxon>Pseudonocardiales</taxon>
        <taxon>Pseudonocardiaceae</taxon>
        <taxon>Umezawaea</taxon>
    </lineage>
</organism>
<evidence type="ECO:0000313" key="2">
    <source>
        <dbReference type="Proteomes" id="UP001141259"/>
    </source>
</evidence>
<dbReference type="Gene3D" id="1.10.3680.10">
    <property type="entry name" value="TerB-like"/>
    <property type="match status" value="1"/>
</dbReference>
<gene>
    <name evidence="1" type="ORF">NZH93_40640</name>
</gene>
<proteinExistence type="predicted"/>
<reference evidence="1" key="1">
    <citation type="submission" date="2022-08" db="EMBL/GenBank/DDBJ databases">
        <authorList>
            <person name="Tistechok S."/>
            <person name="Samborskyy M."/>
            <person name="Roman I."/>
        </authorList>
    </citation>
    <scope>NUCLEOTIDE SEQUENCE</scope>
    <source>
        <strain evidence="1">DSM 103496</strain>
    </source>
</reference>
<dbReference type="InterPro" id="IPR029024">
    <property type="entry name" value="TerB-like"/>
</dbReference>
<dbReference type="SUPFAM" id="SSF158682">
    <property type="entry name" value="TerB-like"/>
    <property type="match status" value="1"/>
</dbReference>
<dbReference type="RefSeq" id="WP_259628651.1">
    <property type="nucleotide sequence ID" value="NZ_JANYMP010000030.1"/>
</dbReference>
<sequence>MTEYTDEERQTLRIAIYGAALLVSNADPGSMEVEGSASARAIKELSPELQEALGTEFPRLPRGPIAQIEDAVLSALRESMAILKAKAPRVGRTFPAAVVSVCEAAAAADGSVSPVESAAITKVRAALAV</sequence>
<dbReference type="Proteomes" id="UP001141259">
    <property type="component" value="Unassembled WGS sequence"/>
</dbReference>
<dbReference type="EMBL" id="JANYMP010000030">
    <property type="protein sequence ID" value="MCS7483190.1"/>
    <property type="molecule type" value="Genomic_DNA"/>
</dbReference>
<comment type="caution">
    <text evidence="1">The sequence shown here is derived from an EMBL/GenBank/DDBJ whole genome shotgun (WGS) entry which is preliminary data.</text>
</comment>
<evidence type="ECO:0008006" key="3">
    <source>
        <dbReference type="Google" id="ProtNLM"/>
    </source>
</evidence>